<feature type="domain" description="Gfo/Idh/MocA-like oxidoreductase N-terminal" evidence="1">
    <location>
        <begin position="2"/>
        <end position="119"/>
    </location>
</feature>
<dbReference type="PANTHER" id="PTHR43377">
    <property type="entry name" value="BILIVERDIN REDUCTASE A"/>
    <property type="match status" value="1"/>
</dbReference>
<evidence type="ECO:0000259" key="2">
    <source>
        <dbReference type="Pfam" id="PF22725"/>
    </source>
</evidence>
<gene>
    <name evidence="3" type="ORF">EFE41_08470</name>
    <name evidence="4" type="ORF">SAMN06264941_2053</name>
</gene>
<dbReference type="AlphaFoldDB" id="A0A1X7P2W5"/>
<dbReference type="Gene3D" id="3.40.50.720">
    <property type="entry name" value="NAD(P)-binding Rossmann-like Domain"/>
    <property type="match status" value="1"/>
</dbReference>
<dbReference type="Proteomes" id="UP000278252">
    <property type="component" value="Unassembled WGS sequence"/>
</dbReference>
<dbReference type="InterPro" id="IPR000683">
    <property type="entry name" value="Gfo/Idh/MocA-like_OxRdtase_N"/>
</dbReference>
<dbReference type="NCBIfam" id="NF040723">
    <property type="entry name" value="UDP-GlcNAcDh_Arch"/>
    <property type="match status" value="1"/>
</dbReference>
<reference evidence="5" key="2">
    <citation type="submission" date="2017-04" db="EMBL/GenBank/DDBJ databases">
        <authorList>
            <person name="Varghese N."/>
            <person name="Submissions S."/>
        </authorList>
    </citation>
    <scope>NUCLEOTIDE SEQUENCE [LARGE SCALE GENOMIC DNA]</scope>
    <source>
        <strain evidence="5">FDF-1</strain>
    </source>
</reference>
<evidence type="ECO:0000313" key="4">
    <source>
        <dbReference type="EMBL" id="SMH44268.1"/>
    </source>
</evidence>
<dbReference type="Proteomes" id="UP000193969">
    <property type="component" value="Unassembled WGS sequence"/>
</dbReference>
<reference evidence="4" key="1">
    <citation type="submission" date="2017-04" db="EMBL/GenBank/DDBJ databases">
        <authorList>
            <person name="Afonso C.L."/>
            <person name="Miller P.J."/>
            <person name="Scott M.A."/>
            <person name="Spackman E."/>
            <person name="Goraichik I."/>
            <person name="Dimitrov K.M."/>
            <person name="Suarez D.L."/>
            <person name="Swayne D.E."/>
        </authorList>
    </citation>
    <scope>NUCLEOTIDE SEQUENCE [LARGE SCALE GENOMIC DNA]</scope>
    <source>
        <strain evidence="4">FDF-1</strain>
    </source>
</reference>
<organism evidence="4 5">
    <name type="scientific">Methanohalophilus portucalensis FDF-1</name>
    <dbReference type="NCBI Taxonomy" id="523843"/>
    <lineage>
        <taxon>Archaea</taxon>
        <taxon>Methanobacteriati</taxon>
        <taxon>Methanobacteriota</taxon>
        <taxon>Stenosarchaea group</taxon>
        <taxon>Methanomicrobia</taxon>
        <taxon>Methanosarcinales</taxon>
        <taxon>Methanosarcinaceae</taxon>
        <taxon>Methanohalophilus</taxon>
    </lineage>
</organism>
<dbReference type="GO" id="GO:0000166">
    <property type="term" value="F:nucleotide binding"/>
    <property type="evidence" value="ECO:0007669"/>
    <property type="project" value="InterPro"/>
</dbReference>
<dbReference type="Pfam" id="PF22725">
    <property type="entry name" value="GFO_IDH_MocA_C3"/>
    <property type="match status" value="1"/>
</dbReference>
<protein>
    <submittedName>
        <fullName evidence="3">Gfo/Idh/MocA family oxidoreductase</fullName>
    </submittedName>
    <submittedName>
        <fullName evidence="4">UDP-N-acetylglucosamine 3-dehydrogenase</fullName>
    </submittedName>
</protein>
<reference evidence="3 6" key="3">
    <citation type="submission" date="2018-10" db="EMBL/GenBank/DDBJ databases">
        <title>Cultivation of a novel Methanohalophilus strain from Kebrit Deep of the Red Sea and a genomic comparison of members of the genus Methanohalophilus.</title>
        <authorList>
            <person name="Guan Y."/>
            <person name="Ngugi D.K."/>
            <person name="Stingl U."/>
        </authorList>
    </citation>
    <scope>NUCLEOTIDE SEQUENCE [LARGE SCALE GENOMIC DNA]</scope>
    <source>
        <strain evidence="3 6">DSM 7471</strain>
    </source>
</reference>
<evidence type="ECO:0000313" key="6">
    <source>
        <dbReference type="Proteomes" id="UP000278252"/>
    </source>
</evidence>
<dbReference type="InterPro" id="IPR053561">
    <property type="entry name" value="UDP-GlcNAc_3-dehydrogenase"/>
</dbReference>
<dbReference type="InterPro" id="IPR051450">
    <property type="entry name" value="Gfo/Idh/MocA_Oxidoreductases"/>
</dbReference>
<dbReference type="SUPFAM" id="SSF51735">
    <property type="entry name" value="NAD(P)-binding Rossmann-fold domains"/>
    <property type="match status" value="1"/>
</dbReference>
<feature type="domain" description="GFO/IDH/MocA-like oxidoreductase" evidence="2">
    <location>
        <begin position="128"/>
        <end position="235"/>
    </location>
</feature>
<name>A0A1X7P2W5_9EURY</name>
<dbReference type="Gene3D" id="3.30.360.10">
    <property type="entry name" value="Dihydrodipicolinate Reductase, domain 2"/>
    <property type="match status" value="1"/>
</dbReference>
<evidence type="ECO:0000313" key="5">
    <source>
        <dbReference type="Proteomes" id="UP000193969"/>
    </source>
</evidence>
<evidence type="ECO:0000259" key="1">
    <source>
        <dbReference type="Pfam" id="PF01408"/>
    </source>
</evidence>
<dbReference type="OrthoDB" id="25239at2157"/>
<dbReference type="InterPro" id="IPR036291">
    <property type="entry name" value="NAD(P)-bd_dom_sf"/>
</dbReference>
<dbReference type="EMBL" id="RJJH01000013">
    <property type="protein sequence ID" value="RNI10078.1"/>
    <property type="molecule type" value="Genomic_DNA"/>
</dbReference>
<dbReference type="Pfam" id="PF01408">
    <property type="entry name" value="GFO_IDH_MocA"/>
    <property type="match status" value="1"/>
</dbReference>
<dbReference type="EMBL" id="FXBN01000004">
    <property type="protein sequence ID" value="SMH44268.1"/>
    <property type="molecule type" value="Genomic_DNA"/>
</dbReference>
<dbReference type="SUPFAM" id="SSF55347">
    <property type="entry name" value="Glyceraldehyde-3-phosphate dehydrogenase-like, C-terminal domain"/>
    <property type="match status" value="1"/>
</dbReference>
<dbReference type="InterPro" id="IPR055170">
    <property type="entry name" value="GFO_IDH_MocA-like_dom"/>
</dbReference>
<dbReference type="PANTHER" id="PTHR43377:SF1">
    <property type="entry name" value="BILIVERDIN REDUCTASE A"/>
    <property type="match status" value="1"/>
</dbReference>
<evidence type="ECO:0000313" key="3">
    <source>
        <dbReference type="EMBL" id="RNI10078.1"/>
    </source>
</evidence>
<accession>A0A1X7P2W5</accession>
<proteinExistence type="predicted"/>
<dbReference type="RefSeq" id="WP_085503709.1">
    <property type="nucleotide sequence ID" value="NZ_FXBN01000004.1"/>
</dbReference>
<keyword evidence="5" id="KW-1185">Reference proteome</keyword>
<sequence length="312" mass="34790">MLRVGVVGTGAMGQNHVRIYHEMEGVELAGIADVDEQRVNSLAKQYNTAGFTDYKELFAQDLDAVSIVVPTKLHRQVVFEALDAGLDVLVEKPIADTIENANAMIAKAQEVNRNLMVGHIERFNPAVMRLKEIIESGILGKIVSISTRRVGPYNPRIRDVGVILDIGVHDIDIVSHLYDRNVNQVHAVAGADIHPFEDHASVHLRLDHDLTGLVEVNWLTPHKVRKLTVVGLEGVAYLDYIDQTVEIHDEGWVRYAKVEKAEPLKNELSHFIHCLINGQSAHPCGEEGRHALEVCLGAIRSYTEEKLVQIEY</sequence>